<feature type="compositionally biased region" description="Low complexity" evidence="1">
    <location>
        <begin position="741"/>
        <end position="752"/>
    </location>
</feature>
<feature type="compositionally biased region" description="Low complexity" evidence="1">
    <location>
        <begin position="764"/>
        <end position="777"/>
    </location>
</feature>
<reference evidence="3 4" key="1">
    <citation type="journal article" date="2011" name="PLoS Genet.">
        <title>Finished genome of the fungal wheat pathogen Mycosphaerella graminicola reveals dispensome structure, chromosome plasticity, and stealth pathogenesis.</title>
        <authorList>
            <person name="Goodwin S.B."/>
            <person name="Ben M'barek S."/>
            <person name="Dhillon B."/>
            <person name="Wittenberg A.H.J."/>
            <person name="Crane C.F."/>
            <person name="Hane J.K."/>
            <person name="Foster A.J."/>
            <person name="Van der Lee T.A.J."/>
            <person name="Grimwood J."/>
            <person name="Aerts A."/>
            <person name="Antoniw J."/>
            <person name="Bailey A."/>
            <person name="Bluhm B."/>
            <person name="Bowler J."/>
            <person name="Bristow J."/>
            <person name="van der Burgt A."/>
            <person name="Canto-Canche B."/>
            <person name="Churchill A.C.L."/>
            <person name="Conde-Ferraez L."/>
            <person name="Cools H.J."/>
            <person name="Coutinho P.M."/>
            <person name="Csukai M."/>
            <person name="Dehal P."/>
            <person name="De Wit P."/>
            <person name="Donzelli B."/>
            <person name="van de Geest H.C."/>
            <person name="van Ham R.C.H.J."/>
            <person name="Hammond-Kosack K.E."/>
            <person name="Henrissat B."/>
            <person name="Kilian A."/>
            <person name="Kobayashi A.K."/>
            <person name="Koopmann E."/>
            <person name="Kourmpetis Y."/>
            <person name="Kuzniar A."/>
            <person name="Lindquist E."/>
            <person name="Lombard V."/>
            <person name="Maliepaard C."/>
            <person name="Martins N."/>
            <person name="Mehrabi R."/>
            <person name="Nap J.P.H."/>
            <person name="Ponomarenko A."/>
            <person name="Rudd J.J."/>
            <person name="Salamov A."/>
            <person name="Schmutz J."/>
            <person name="Schouten H.J."/>
            <person name="Shapiro H."/>
            <person name="Stergiopoulos I."/>
            <person name="Torriani S.F.F."/>
            <person name="Tu H."/>
            <person name="de Vries R.P."/>
            <person name="Waalwijk C."/>
            <person name="Ware S.B."/>
            <person name="Wiebenga A."/>
            <person name="Zwiers L.-H."/>
            <person name="Oliver R.P."/>
            <person name="Grigoriev I.V."/>
            <person name="Kema G.H.J."/>
        </authorList>
    </citation>
    <scope>NUCLEOTIDE SEQUENCE [LARGE SCALE GENOMIC DNA]</scope>
    <source>
        <strain evidence="4">CBS 115943 / IPO323</strain>
    </source>
</reference>
<evidence type="ECO:0000256" key="1">
    <source>
        <dbReference type="SAM" id="MobiDB-lite"/>
    </source>
</evidence>
<keyword evidence="2" id="KW-0812">Transmembrane</keyword>
<accession>F9XR45</accession>
<feature type="compositionally biased region" description="Basic and acidic residues" evidence="1">
    <location>
        <begin position="655"/>
        <end position="672"/>
    </location>
</feature>
<feature type="region of interest" description="Disordered" evidence="1">
    <location>
        <begin position="900"/>
        <end position="931"/>
    </location>
</feature>
<feature type="transmembrane region" description="Helical" evidence="2">
    <location>
        <begin position="935"/>
        <end position="959"/>
    </location>
</feature>
<feature type="region of interest" description="Disordered" evidence="1">
    <location>
        <begin position="640"/>
        <end position="801"/>
    </location>
</feature>
<dbReference type="OrthoDB" id="10665464at2759"/>
<evidence type="ECO:0000256" key="2">
    <source>
        <dbReference type="SAM" id="Phobius"/>
    </source>
</evidence>
<feature type="transmembrane region" description="Helical" evidence="2">
    <location>
        <begin position="822"/>
        <end position="842"/>
    </location>
</feature>
<sequence length="1384" mass="156050">MYWNGPTSVLPGLLHLPVGGDTVVDTIDTTIAGDIAIAGDNTFTGGSTITAVGPFAITPPYYCFQQRPCLSRTPRRMPIVKVFRRYNAKFSRVAFSQASPLFRPGKTRHRQIAMAEDRDDVWTDYENDGASDHSDYYSDRSHASTAEQRDLHSYWAAEEEEKDAQERRRLQRIWQRQRLQDVRRRLQEKLEDLDNRPPDVWWEVVRHCVAERLQSVESELGVEVVPLPSEKSENSWPTMRLITALLILTLFCCQLYAIHTARQSVESSSLGSRYIATLPAVQTFPPLDLTICHLRTPEMERIRGFRPIWQMLERATTQSAGDVTDFNTALASSTARWNETLYEAAQADERARSREWLLLGGLVRDLEWAGLSFPQSVWAGGEAMAAVDAATMEYREKWVERMRLIEGQWRILSSGLSSEARVVRHLRHEALRFASMSAREEQGREAAVRKLGDVLDLVGSRLQRAVELADEGRRQWLIAAENQRERNDEVMDRVAARRKCSGGAVGWWWRPCSSKLRPHPKTNVASHIAVTQTTNNTSVPALSAGLRQNVLRRRHDVFPTVSFSSDLSLSLYLIFLSIRLHSIHGIFTMDDRHPNSNSRPATPDQTHRSKTARTPKTGNDMQRVTHGLWAKLEKVKSLEAKYPESKGTRSAPHSPVERKRERNISVGRDLERSMSVGGHGKSRPEKSRKEKDEDEVKVEGRAKNAHHGSRKEEKCDEVQQVLPQSSTPWWSWRKSPPPVHQPQHPSQQFNPQHSPPQYNPQHPPQYNHQDPCWHYNPQLPPQPPYNPPHPPPSNVHREDSPETECEEFRKHCCESCLPLVSWFFWTSVAVLLAFVRWGWWIWMSIWPPLAKTIWKKVGLAIWKTEWTKSLEAVRKKEWKKDAVNQSVIPPEEAIPPVVEEEKAKKCSPKSPHPGSETLHVLPNTPQDQKPQRPSVWPCSFSIAVLVAIVGIIIALLVLLCRVFNPNLTQSPDQPVDALIKATNTIAAALEPLIDTAQWQVYSKLAACEFVEAAANVSHNPFQYDVFRQARKKGGSGWGCPSPNMPDVRSPDEGLARLGLKLAVEMRNIQALLRRSSSESLAAARGAAHIATRIRTAAVDSNTCRIPDTLSSKVSSPLFPCLSPLDPIITVLNDGIADLNHTLTSFAASHISLLTALEESATICQTRLADWNEAKSGPRKIRGVRLADRAEAICSQFAKKVEQRILFPQLSEESQRMNDIVEARARNEEDDEEDDNQDNLAPFLEARRMMDEAMGVLRGVTTSDWKRRDGVPFDWVHQSARAPATTIITGDIAPLASSKKQQRRCRALGAPLSSSSPGLVEEADEDGQDDVEEHAAWASTLHQTLLNMEKSAQLAGTLTGVEDVVDDSDTRLAYMYGLFTRFVDH</sequence>
<dbReference type="Proteomes" id="UP000008062">
    <property type="component" value="Chromosome 16"/>
</dbReference>
<keyword evidence="2" id="KW-0472">Membrane</keyword>
<gene>
    <name evidence="3" type="ORF">MYCGRDRAFT_97707</name>
</gene>
<dbReference type="HOGENOM" id="CLU_255393_0_0_1"/>
<evidence type="ECO:0000313" key="4">
    <source>
        <dbReference type="Proteomes" id="UP000008062"/>
    </source>
</evidence>
<proteinExistence type="predicted"/>
<feature type="compositionally biased region" description="Pro residues" evidence="1">
    <location>
        <begin position="778"/>
        <end position="793"/>
    </location>
</feature>
<feature type="compositionally biased region" description="Pro residues" evidence="1">
    <location>
        <begin position="753"/>
        <end position="763"/>
    </location>
</feature>
<evidence type="ECO:0000313" key="3">
    <source>
        <dbReference type="EMBL" id="EGP82277.1"/>
    </source>
</evidence>
<keyword evidence="2" id="KW-1133">Transmembrane helix</keyword>
<dbReference type="KEGG" id="ztr:MYCGRDRAFT_97707"/>
<feature type="compositionally biased region" description="Basic and acidic residues" evidence="1">
    <location>
        <begin position="682"/>
        <end position="691"/>
    </location>
</feature>
<feature type="region of interest" description="Disordered" evidence="1">
    <location>
        <begin position="591"/>
        <end position="623"/>
    </location>
</feature>
<name>F9XR45_ZYMTI</name>
<organism evidence="3 4">
    <name type="scientific">Zymoseptoria tritici (strain CBS 115943 / IPO323)</name>
    <name type="common">Speckled leaf blotch fungus</name>
    <name type="synonym">Septoria tritici</name>
    <dbReference type="NCBI Taxonomy" id="336722"/>
    <lineage>
        <taxon>Eukaryota</taxon>
        <taxon>Fungi</taxon>
        <taxon>Dikarya</taxon>
        <taxon>Ascomycota</taxon>
        <taxon>Pezizomycotina</taxon>
        <taxon>Dothideomycetes</taxon>
        <taxon>Dothideomycetidae</taxon>
        <taxon>Mycosphaerellales</taxon>
        <taxon>Mycosphaerellaceae</taxon>
        <taxon>Zymoseptoria</taxon>
    </lineage>
</organism>
<dbReference type="InParanoid" id="F9XR45"/>
<dbReference type="EMBL" id="CM001211">
    <property type="protein sequence ID" value="EGP82277.1"/>
    <property type="molecule type" value="Genomic_DNA"/>
</dbReference>
<feature type="compositionally biased region" description="Polar residues" evidence="1">
    <location>
        <begin position="595"/>
        <end position="604"/>
    </location>
</feature>
<dbReference type="GeneID" id="13400105"/>
<keyword evidence="4" id="KW-1185">Reference proteome</keyword>
<dbReference type="RefSeq" id="XP_003847301.1">
    <property type="nucleotide sequence ID" value="XM_003847253.1"/>
</dbReference>
<protein>
    <submittedName>
        <fullName evidence="3">Uncharacterized protein</fullName>
    </submittedName>
</protein>